<dbReference type="PRINTS" id="PR01367">
    <property type="entry name" value="BGCRYSTALLIN"/>
</dbReference>
<evidence type="ECO:0000259" key="3">
    <source>
        <dbReference type="PROSITE" id="PS50915"/>
    </source>
</evidence>
<comment type="similarity">
    <text evidence="1">Belongs to the beta/gamma-crystallin family.</text>
</comment>
<feature type="domain" description="Beta/gamma crystallin 'Greek key'" evidence="3">
    <location>
        <begin position="126"/>
        <end position="168"/>
    </location>
</feature>
<dbReference type="AlphaFoldDB" id="A0A8D2NTQ5"/>
<dbReference type="InterPro" id="IPR001064">
    <property type="entry name" value="Beta/gamma_crystallin"/>
</dbReference>
<sequence>MAVGHLGERVWVVSPCPSTWKSSGDLTAHVCLCHSWVGYEKEGFRGHQYLLEEGEYQDWRQWGGYSKELVSLRLIRTVRDFSDPALVLFEAMDFEEGPSVELSEALPDTQLAGYGTVTQSIHVLSGVWVAYEGPNYSGEQYILEKGVYRNCEDWGATDCHIASVQPILQVRGHPLLMGPSPGLVGATARHPPAPLCLLPGQGTQPPLRLQGQGWWMGRGTQPLVGWW</sequence>
<keyword evidence="5" id="KW-1185">Reference proteome</keyword>
<dbReference type="Gene3D" id="2.60.20.10">
    <property type="entry name" value="Crystallins"/>
    <property type="match status" value="2"/>
</dbReference>
<feature type="domain" description="Beta/gamma crystallin 'Greek key'" evidence="3">
    <location>
        <begin position="34"/>
        <end position="76"/>
    </location>
</feature>
<dbReference type="PANTHER" id="PTHR11818">
    <property type="entry name" value="BETA/GAMMA CRYSTALLIN"/>
    <property type="match status" value="1"/>
</dbReference>
<name>A0A8D2NTQ5_ZOSLA</name>
<evidence type="ECO:0000256" key="2">
    <source>
        <dbReference type="ARBA" id="ARBA00022737"/>
    </source>
</evidence>
<dbReference type="Proteomes" id="UP000694401">
    <property type="component" value="Unassembled WGS sequence"/>
</dbReference>
<reference evidence="4" key="1">
    <citation type="submission" date="2025-08" db="UniProtKB">
        <authorList>
            <consortium name="Ensembl"/>
        </authorList>
    </citation>
    <scope>IDENTIFICATION</scope>
</reference>
<evidence type="ECO:0000256" key="1">
    <source>
        <dbReference type="ARBA" id="ARBA00009646"/>
    </source>
</evidence>
<dbReference type="InterPro" id="IPR050252">
    <property type="entry name" value="Beta/Gamma-Crystallin"/>
</dbReference>
<evidence type="ECO:0000313" key="5">
    <source>
        <dbReference type="Proteomes" id="UP000694401"/>
    </source>
</evidence>
<protein>
    <recommendedName>
        <fullName evidence="3">Beta/gamma crystallin 'Greek key' domain-containing protein</fullName>
    </recommendedName>
</protein>
<organism evidence="4 5">
    <name type="scientific">Zosterops lateralis melanops</name>
    <dbReference type="NCBI Taxonomy" id="1220523"/>
    <lineage>
        <taxon>Eukaryota</taxon>
        <taxon>Metazoa</taxon>
        <taxon>Chordata</taxon>
        <taxon>Craniata</taxon>
        <taxon>Vertebrata</taxon>
        <taxon>Euteleostomi</taxon>
        <taxon>Archelosauria</taxon>
        <taxon>Archosauria</taxon>
        <taxon>Dinosauria</taxon>
        <taxon>Saurischia</taxon>
        <taxon>Theropoda</taxon>
        <taxon>Coelurosauria</taxon>
        <taxon>Aves</taxon>
        <taxon>Neognathae</taxon>
        <taxon>Neoaves</taxon>
        <taxon>Telluraves</taxon>
        <taxon>Australaves</taxon>
        <taxon>Passeriformes</taxon>
        <taxon>Sylvioidea</taxon>
        <taxon>Zosteropidae</taxon>
        <taxon>Zosterops</taxon>
    </lineage>
</organism>
<reference evidence="4" key="2">
    <citation type="submission" date="2025-09" db="UniProtKB">
        <authorList>
            <consortium name="Ensembl"/>
        </authorList>
    </citation>
    <scope>IDENTIFICATION</scope>
</reference>
<dbReference type="SMART" id="SM00247">
    <property type="entry name" value="XTALbg"/>
    <property type="match status" value="2"/>
</dbReference>
<dbReference type="PROSITE" id="PS50915">
    <property type="entry name" value="CRYSTALLIN_BETA_GAMMA"/>
    <property type="match status" value="2"/>
</dbReference>
<dbReference type="Pfam" id="PF00030">
    <property type="entry name" value="Crystall"/>
    <property type="match status" value="2"/>
</dbReference>
<dbReference type="Ensembl" id="ENSZLMT00000003445.1">
    <property type="protein sequence ID" value="ENSZLMP00000003328.1"/>
    <property type="gene ID" value="ENSZLMG00000002410.1"/>
</dbReference>
<dbReference type="SUPFAM" id="SSF49695">
    <property type="entry name" value="gamma-Crystallin-like"/>
    <property type="match status" value="1"/>
</dbReference>
<keyword evidence="2" id="KW-0677">Repeat</keyword>
<proteinExistence type="inferred from homology"/>
<dbReference type="InterPro" id="IPR011024">
    <property type="entry name" value="G_crystallin-like"/>
</dbReference>
<accession>A0A8D2NTQ5</accession>
<dbReference type="PANTHER" id="PTHR11818:SF50">
    <property type="entry name" value="BETA_GAMMA CRYSTALLIN DOMAIN-CONTAINING PROTEIN 2"/>
    <property type="match status" value="1"/>
</dbReference>
<evidence type="ECO:0000313" key="4">
    <source>
        <dbReference type="Ensembl" id="ENSZLMP00000003328.1"/>
    </source>
</evidence>